<dbReference type="AlphaFoldDB" id="A0A8X6MBQ2"/>
<dbReference type="Proteomes" id="UP000887013">
    <property type="component" value="Unassembled WGS sequence"/>
</dbReference>
<proteinExistence type="predicted"/>
<sequence>MDSCKTYQLLENTDFEFMLLISPEINFLPSQEEASLLKAELLDVSGEYRNESNCENQKLENKLFKHDFILSRSLRFYSSETSGEEVNFNTRIMKCRICEQCLLKKVNKR</sequence>
<accession>A0A8X6MBQ2</accession>
<organism evidence="1 2">
    <name type="scientific">Nephila pilipes</name>
    <name type="common">Giant wood spider</name>
    <name type="synonym">Nephila maculata</name>
    <dbReference type="NCBI Taxonomy" id="299642"/>
    <lineage>
        <taxon>Eukaryota</taxon>
        <taxon>Metazoa</taxon>
        <taxon>Ecdysozoa</taxon>
        <taxon>Arthropoda</taxon>
        <taxon>Chelicerata</taxon>
        <taxon>Arachnida</taxon>
        <taxon>Araneae</taxon>
        <taxon>Araneomorphae</taxon>
        <taxon>Entelegynae</taxon>
        <taxon>Araneoidea</taxon>
        <taxon>Nephilidae</taxon>
        <taxon>Nephila</taxon>
    </lineage>
</organism>
<protein>
    <submittedName>
        <fullName evidence="1">Uncharacterized protein</fullName>
    </submittedName>
</protein>
<dbReference type="EMBL" id="BMAW01044384">
    <property type="protein sequence ID" value="GFS44280.1"/>
    <property type="molecule type" value="Genomic_DNA"/>
</dbReference>
<reference evidence="1" key="1">
    <citation type="submission" date="2020-08" db="EMBL/GenBank/DDBJ databases">
        <title>Multicomponent nature underlies the extraordinary mechanical properties of spider dragline silk.</title>
        <authorList>
            <person name="Kono N."/>
            <person name="Nakamura H."/>
            <person name="Mori M."/>
            <person name="Yoshida Y."/>
            <person name="Ohtoshi R."/>
            <person name="Malay A.D."/>
            <person name="Moran D.A.P."/>
            <person name="Tomita M."/>
            <person name="Numata K."/>
            <person name="Arakawa K."/>
        </authorList>
    </citation>
    <scope>NUCLEOTIDE SEQUENCE</scope>
</reference>
<evidence type="ECO:0000313" key="2">
    <source>
        <dbReference type="Proteomes" id="UP000887013"/>
    </source>
</evidence>
<name>A0A8X6MBQ2_NEPPI</name>
<evidence type="ECO:0000313" key="1">
    <source>
        <dbReference type="EMBL" id="GFS44280.1"/>
    </source>
</evidence>
<comment type="caution">
    <text evidence="1">The sequence shown here is derived from an EMBL/GenBank/DDBJ whole genome shotgun (WGS) entry which is preliminary data.</text>
</comment>
<keyword evidence="2" id="KW-1185">Reference proteome</keyword>
<gene>
    <name evidence="1" type="ORF">NPIL_45921</name>
</gene>